<organism evidence="8 9">
    <name type="scientific">Salegentibacter mishustinae</name>
    <dbReference type="NCBI Taxonomy" id="270918"/>
    <lineage>
        <taxon>Bacteria</taxon>
        <taxon>Pseudomonadati</taxon>
        <taxon>Bacteroidota</taxon>
        <taxon>Flavobacteriia</taxon>
        <taxon>Flavobacteriales</taxon>
        <taxon>Flavobacteriaceae</taxon>
        <taxon>Salegentibacter</taxon>
    </lineage>
</organism>
<keyword evidence="1" id="KW-0001">2Fe-2S</keyword>
<dbReference type="Pfam" id="PF00355">
    <property type="entry name" value="Rieske"/>
    <property type="match status" value="1"/>
</dbReference>
<dbReference type="PRINTS" id="PR00162">
    <property type="entry name" value="RIESKE"/>
</dbReference>
<keyword evidence="9" id="KW-1185">Reference proteome</keyword>
<name>A0A0Q9ZFL4_9FLAO</name>
<protein>
    <submittedName>
        <fullName evidence="8">(2Fe-2S)-binding protein</fullName>
    </submittedName>
</protein>
<evidence type="ECO:0000256" key="3">
    <source>
        <dbReference type="ARBA" id="ARBA00023004"/>
    </source>
</evidence>
<proteinExistence type="predicted"/>
<evidence type="ECO:0000256" key="2">
    <source>
        <dbReference type="ARBA" id="ARBA00022723"/>
    </source>
</evidence>
<evidence type="ECO:0000313" key="9">
    <source>
        <dbReference type="Proteomes" id="UP000051643"/>
    </source>
</evidence>
<accession>A0A0Q9ZFL4</accession>
<dbReference type="AlphaFoldDB" id="A0A0Q9ZFL4"/>
<dbReference type="GO" id="GO:0046872">
    <property type="term" value="F:metal ion binding"/>
    <property type="evidence" value="ECO:0007669"/>
    <property type="project" value="UniProtKB-KW"/>
</dbReference>
<evidence type="ECO:0000313" key="8">
    <source>
        <dbReference type="EMBL" id="KRG27649.1"/>
    </source>
</evidence>
<keyword evidence="5" id="KW-1015">Disulfide bond</keyword>
<reference evidence="8" key="1">
    <citation type="submission" date="2015-10" db="EMBL/GenBank/DDBJ databases">
        <title>Draft genome sequence of Salegentibacter mishustinae KCTC 12263.</title>
        <authorList>
            <person name="Lin W."/>
            <person name="Zheng Q."/>
        </authorList>
    </citation>
    <scope>NUCLEOTIDE SEQUENCE [LARGE SCALE GENOMIC DNA]</scope>
    <source>
        <strain evidence="8">KCTC 12263</strain>
    </source>
</reference>
<dbReference type="PROSITE" id="PS51296">
    <property type="entry name" value="RIESKE"/>
    <property type="match status" value="1"/>
</dbReference>
<dbReference type="InterPro" id="IPR014349">
    <property type="entry name" value="Rieske_Fe-S_prot"/>
</dbReference>
<dbReference type="InterPro" id="IPR036922">
    <property type="entry name" value="Rieske_2Fe-2S_sf"/>
</dbReference>
<dbReference type="Proteomes" id="UP000051643">
    <property type="component" value="Unassembled WGS sequence"/>
</dbReference>
<dbReference type="InterPro" id="IPR017941">
    <property type="entry name" value="Rieske_2Fe-2S"/>
</dbReference>
<keyword evidence="4" id="KW-0411">Iron-sulfur</keyword>
<dbReference type="GO" id="GO:0016020">
    <property type="term" value="C:membrane"/>
    <property type="evidence" value="ECO:0007669"/>
    <property type="project" value="InterPro"/>
</dbReference>
<evidence type="ECO:0000256" key="5">
    <source>
        <dbReference type="ARBA" id="ARBA00023157"/>
    </source>
</evidence>
<dbReference type="EMBL" id="LKTP01000035">
    <property type="protein sequence ID" value="KRG27649.1"/>
    <property type="molecule type" value="Genomic_DNA"/>
</dbReference>
<comment type="caution">
    <text evidence="8">The sequence shown here is derived from an EMBL/GenBank/DDBJ whole genome shotgun (WGS) entry which is preliminary data.</text>
</comment>
<dbReference type="Gene3D" id="2.102.10.10">
    <property type="entry name" value="Rieske [2Fe-2S] iron-sulphur domain"/>
    <property type="match status" value="1"/>
</dbReference>
<dbReference type="SUPFAM" id="SSF50022">
    <property type="entry name" value="ISP domain"/>
    <property type="match status" value="1"/>
</dbReference>
<keyword evidence="2" id="KW-0479">Metal-binding</keyword>
<evidence type="ECO:0000256" key="4">
    <source>
        <dbReference type="ARBA" id="ARBA00023014"/>
    </source>
</evidence>
<evidence type="ECO:0000256" key="6">
    <source>
        <dbReference type="ARBA" id="ARBA00034078"/>
    </source>
</evidence>
<dbReference type="RefSeq" id="WP_013073437.1">
    <property type="nucleotide sequence ID" value="NZ_BMWR01000005.1"/>
</dbReference>
<gene>
    <name evidence="8" type="ORF">APR42_11315</name>
</gene>
<evidence type="ECO:0000256" key="1">
    <source>
        <dbReference type="ARBA" id="ARBA00022714"/>
    </source>
</evidence>
<dbReference type="CDD" id="cd03467">
    <property type="entry name" value="Rieske"/>
    <property type="match status" value="1"/>
</dbReference>
<dbReference type="STRING" id="270918.APR42_11315"/>
<dbReference type="GO" id="GO:0051537">
    <property type="term" value="F:2 iron, 2 sulfur cluster binding"/>
    <property type="evidence" value="ECO:0007669"/>
    <property type="project" value="UniProtKB-KW"/>
</dbReference>
<dbReference type="OrthoDB" id="165343at2"/>
<keyword evidence="3" id="KW-0408">Iron</keyword>
<comment type="cofactor">
    <cofactor evidence="6">
        <name>[2Fe-2S] cluster</name>
        <dbReference type="ChEBI" id="CHEBI:190135"/>
    </cofactor>
</comment>
<sequence>MMKRKKFIQTLSSVAITIPSLGFLHSCSGIYYATAKEEVDKLTIAKHEFILEKNNKVSKREFVLIQNNKYRFPICLYKVGEDYIASLLKCTHRGCELNVGGGIYSCPCHGSQFSNEGTVLQGPAEQKLKTFPTKTDDENIYILFS</sequence>
<dbReference type="PANTHER" id="PTHR10134">
    <property type="entry name" value="CYTOCHROME B-C1 COMPLEX SUBUNIT RIESKE, MITOCHONDRIAL"/>
    <property type="match status" value="1"/>
</dbReference>
<dbReference type="InterPro" id="IPR005805">
    <property type="entry name" value="Rieske_Fe-S_prot_C"/>
</dbReference>
<evidence type="ECO:0000259" key="7">
    <source>
        <dbReference type="PROSITE" id="PS51296"/>
    </source>
</evidence>
<feature type="domain" description="Rieske" evidence="7">
    <location>
        <begin position="90"/>
        <end position="142"/>
    </location>
</feature>